<organism evidence="2 3">
    <name type="scientific">Sphingomonas kyungheensis</name>
    <dbReference type="NCBI Taxonomy" id="1069987"/>
    <lineage>
        <taxon>Bacteria</taxon>
        <taxon>Pseudomonadati</taxon>
        <taxon>Pseudomonadota</taxon>
        <taxon>Alphaproteobacteria</taxon>
        <taxon>Sphingomonadales</taxon>
        <taxon>Sphingomonadaceae</taxon>
        <taxon>Sphingomonas</taxon>
    </lineage>
</organism>
<feature type="domain" description="N-acetyltransferase" evidence="1">
    <location>
        <begin position="98"/>
        <end position="225"/>
    </location>
</feature>
<accession>A0ABU8H0T1</accession>
<keyword evidence="3" id="KW-1185">Reference proteome</keyword>
<evidence type="ECO:0000259" key="1">
    <source>
        <dbReference type="PROSITE" id="PS51186"/>
    </source>
</evidence>
<dbReference type="CDD" id="cd04301">
    <property type="entry name" value="NAT_SF"/>
    <property type="match status" value="1"/>
</dbReference>
<dbReference type="EC" id="2.3.1.-" evidence="2"/>
<protein>
    <submittedName>
        <fullName evidence="2">GNAT family N-acetyltransferase</fullName>
        <ecNumber evidence="2">2.3.1.-</ecNumber>
    </submittedName>
</protein>
<evidence type="ECO:0000313" key="2">
    <source>
        <dbReference type="EMBL" id="MEI5686605.1"/>
    </source>
</evidence>
<evidence type="ECO:0000313" key="3">
    <source>
        <dbReference type="Proteomes" id="UP001367771"/>
    </source>
</evidence>
<proteinExistence type="predicted"/>
<dbReference type="InterPro" id="IPR013653">
    <property type="entry name" value="GCN5-like_dom"/>
</dbReference>
<comment type="caution">
    <text evidence="2">The sequence shown here is derived from an EMBL/GenBank/DDBJ whole genome shotgun (WGS) entry which is preliminary data.</text>
</comment>
<dbReference type="InterPro" id="IPR016181">
    <property type="entry name" value="Acyl_CoA_acyltransferase"/>
</dbReference>
<dbReference type="RefSeq" id="WP_336544711.1">
    <property type="nucleotide sequence ID" value="NZ_JBBBDM010000002.1"/>
</dbReference>
<dbReference type="Gene3D" id="3.40.630.30">
    <property type="match status" value="1"/>
</dbReference>
<dbReference type="PROSITE" id="PS51186">
    <property type="entry name" value="GNAT"/>
    <property type="match status" value="1"/>
</dbReference>
<keyword evidence="2" id="KW-0808">Transferase</keyword>
<dbReference type="GO" id="GO:0016746">
    <property type="term" value="F:acyltransferase activity"/>
    <property type="evidence" value="ECO:0007669"/>
    <property type="project" value="UniProtKB-KW"/>
</dbReference>
<dbReference type="EMBL" id="JBBBDM010000002">
    <property type="protein sequence ID" value="MEI5686605.1"/>
    <property type="molecule type" value="Genomic_DNA"/>
</dbReference>
<dbReference type="Proteomes" id="UP001367771">
    <property type="component" value="Unassembled WGS sequence"/>
</dbReference>
<name>A0ABU8H0T1_9SPHN</name>
<keyword evidence="2" id="KW-0012">Acyltransferase</keyword>
<dbReference type="Pfam" id="PF08445">
    <property type="entry name" value="FR47"/>
    <property type="match status" value="1"/>
</dbReference>
<gene>
    <name evidence="2" type="ORF">V8201_05870</name>
</gene>
<reference evidence="2 3" key="1">
    <citation type="journal article" date="2013" name="Int. J. Syst. Evol. Microbiol.">
        <title>Sphingomonas kyungheensis sp. nov., a bacterium with ginsenoside-converting activity isolated from soil of a ginseng field.</title>
        <authorList>
            <person name="Son H.M."/>
            <person name="Yang J.E."/>
            <person name="Park Y."/>
            <person name="Han C.K."/>
            <person name="Kim S.G."/>
            <person name="Kook M."/>
            <person name="Yi T.H."/>
        </authorList>
    </citation>
    <scope>NUCLEOTIDE SEQUENCE [LARGE SCALE GENOMIC DNA]</scope>
    <source>
        <strain evidence="2 3">LMG 26582</strain>
    </source>
</reference>
<dbReference type="SUPFAM" id="SSF55729">
    <property type="entry name" value="Acyl-CoA N-acyltransferases (Nat)"/>
    <property type="match status" value="1"/>
</dbReference>
<sequence length="225" mass="23428">MSHPLDAPVWHALTTRLAPLASGDGDARRIDPDHGLFAALAPGARPDGAALAALVAPGETIGLIEVAPAATLPGFHCTSRAACLQMIAETPVAAPDDAGILPLGEDDAAEMLALATLTRPGPFFRRTHRFGGFVGMRRGGRLVAMAGTRLALPGFREVSGVCTHPDHRGGGKAARLIASVATAIRAAGDVPFLTSYADNDGAIALYRRLGFTPRATLRFHLFARV</sequence>
<dbReference type="InterPro" id="IPR000182">
    <property type="entry name" value="GNAT_dom"/>
</dbReference>